<keyword evidence="4" id="KW-1185">Reference proteome</keyword>
<gene>
    <name evidence="3" type="ORF">CTI12_AA496680</name>
</gene>
<proteinExistence type="inferred from homology"/>
<evidence type="ECO:0000313" key="4">
    <source>
        <dbReference type="Proteomes" id="UP000245207"/>
    </source>
</evidence>
<dbReference type="STRING" id="35608.A0A2U1LFD8"/>
<dbReference type="PRINTS" id="PR00724">
    <property type="entry name" value="CRBOXYPTASEC"/>
</dbReference>
<dbReference type="Pfam" id="PF00450">
    <property type="entry name" value="Peptidase_S10"/>
    <property type="match status" value="1"/>
</dbReference>
<dbReference type="GO" id="GO:0019748">
    <property type="term" value="P:secondary metabolic process"/>
    <property type="evidence" value="ECO:0007669"/>
    <property type="project" value="TreeGrafter"/>
</dbReference>
<sequence>MYIGYVLVLLLVSTTLIDSQTIVETLPGYPGPLPFKLETGYIGVGEDEAVQLFYYFVESEGTPEKDPLIVWLAVGPGCSSLRSFFFEIGPLQIDYGRYVDDVPALQVDPYSWTKVASIIYLDAPATTGYSYTENSEAAHSSDTISGSQTAEFIRKFVGNHPKLIKNPFYVAGISYQGIVIPMITEEIYKRIILYFFSFLHQ</sequence>
<comment type="similarity">
    <text evidence="1">Belongs to the peptidase S10 family.</text>
</comment>
<dbReference type="SUPFAM" id="SSF53474">
    <property type="entry name" value="alpha/beta-Hydrolases"/>
    <property type="match status" value="1"/>
</dbReference>
<dbReference type="EMBL" id="PKPP01009689">
    <property type="protein sequence ID" value="PWA47694.1"/>
    <property type="molecule type" value="Genomic_DNA"/>
</dbReference>
<accession>A0A2U1LFD8</accession>
<dbReference type="Gene3D" id="3.40.50.1820">
    <property type="entry name" value="alpha/beta hydrolase"/>
    <property type="match status" value="1"/>
</dbReference>
<dbReference type="InterPro" id="IPR001563">
    <property type="entry name" value="Peptidase_S10"/>
</dbReference>
<evidence type="ECO:0000256" key="2">
    <source>
        <dbReference type="SAM" id="SignalP"/>
    </source>
</evidence>
<comment type="caution">
    <text evidence="3">The sequence shown here is derived from an EMBL/GenBank/DDBJ whole genome shotgun (WGS) entry which is preliminary data.</text>
</comment>
<dbReference type="GO" id="GO:0004185">
    <property type="term" value="F:serine-type carboxypeptidase activity"/>
    <property type="evidence" value="ECO:0007669"/>
    <property type="project" value="InterPro"/>
</dbReference>
<dbReference type="AlphaFoldDB" id="A0A2U1LFD8"/>
<organism evidence="3 4">
    <name type="scientific">Artemisia annua</name>
    <name type="common">Sweet wormwood</name>
    <dbReference type="NCBI Taxonomy" id="35608"/>
    <lineage>
        <taxon>Eukaryota</taxon>
        <taxon>Viridiplantae</taxon>
        <taxon>Streptophyta</taxon>
        <taxon>Embryophyta</taxon>
        <taxon>Tracheophyta</taxon>
        <taxon>Spermatophyta</taxon>
        <taxon>Magnoliopsida</taxon>
        <taxon>eudicotyledons</taxon>
        <taxon>Gunneridae</taxon>
        <taxon>Pentapetalae</taxon>
        <taxon>asterids</taxon>
        <taxon>campanulids</taxon>
        <taxon>Asterales</taxon>
        <taxon>Asteraceae</taxon>
        <taxon>Asteroideae</taxon>
        <taxon>Anthemideae</taxon>
        <taxon>Artemisiinae</taxon>
        <taxon>Artemisia</taxon>
    </lineage>
</organism>
<dbReference type="Proteomes" id="UP000245207">
    <property type="component" value="Unassembled WGS sequence"/>
</dbReference>
<dbReference type="PANTHER" id="PTHR11802">
    <property type="entry name" value="SERINE PROTEASE FAMILY S10 SERINE CARBOXYPEPTIDASE"/>
    <property type="match status" value="1"/>
</dbReference>
<dbReference type="PANTHER" id="PTHR11802:SF382">
    <property type="entry name" value="PEPTIDASE S10, SERINE CARBOXYPEPTIDASE, ALPHA_BETA HYDROLASE"/>
    <property type="match status" value="1"/>
</dbReference>
<dbReference type="GO" id="GO:0016747">
    <property type="term" value="F:acyltransferase activity, transferring groups other than amino-acyl groups"/>
    <property type="evidence" value="ECO:0007669"/>
    <property type="project" value="TreeGrafter"/>
</dbReference>
<feature type="signal peptide" evidence="2">
    <location>
        <begin position="1"/>
        <end position="19"/>
    </location>
</feature>
<dbReference type="InterPro" id="IPR029058">
    <property type="entry name" value="AB_hydrolase_fold"/>
</dbReference>
<protein>
    <submittedName>
        <fullName evidence="3">Peptidase S10, serine carboxypeptidase, Alpha/Beta hydrolase fold protein</fullName>
    </submittedName>
</protein>
<keyword evidence="3" id="KW-0121">Carboxypeptidase</keyword>
<keyword evidence="3" id="KW-0378">Hydrolase</keyword>
<keyword evidence="3" id="KW-0645">Protease</keyword>
<evidence type="ECO:0000313" key="3">
    <source>
        <dbReference type="EMBL" id="PWA47694.1"/>
    </source>
</evidence>
<feature type="chain" id="PRO_5015688691" evidence="2">
    <location>
        <begin position="20"/>
        <end position="201"/>
    </location>
</feature>
<evidence type="ECO:0000256" key="1">
    <source>
        <dbReference type="ARBA" id="ARBA00009431"/>
    </source>
</evidence>
<name>A0A2U1LFD8_ARTAN</name>
<dbReference type="GO" id="GO:0006508">
    <property type="term" value="P:proteolysis"/>
    <property type="evidence" value="ECO:0007669"/>
    <property type="project" value="InterPro"/>
</dbReference>
<dbReference type="OrthoDB" id="443318at2759"/>
<reference evidence="3 4" key="1">
    <citation type="journal article" date="2018" name="Mol. Plant">
        <title>The genome of Artemisia annua provides insight into the evolution of Asteraceae family and artemisinin biosynthesis.</title>
        <authorList>
            <person name="Shen Q."/>
            <person name="Zhang L."/>
            <person name="Liao Z."/>
            <person name="Wang S."/>
            <person name="Yan T."/>
            <person name="Shi P."/>
            <person name="Liu M."/>
            <person name="Fu X."/>
            <person name="Pan Q."/>
            <person name="Wang Y."/>
            <person name="Lv Z."/>
            <person name="Lu X."/>
            <person name="Zhang F."/>
            <person name="Jiang W."/>
            <person name="Ma Y."/>
            <person name="Chen M."/>
            <person name="Hao X."/>
            <person name="Li L."/>
            <person name="Tang Y."/>
            <person name="Lv G."/>
            <person name="Zhou Y."/>
            <person name="Sun X."/>
            <person name="Brodelius P.E."/>
            <person name="Rose J.K.C."/>
            <person name="Tang K."/>
        </authorList>
    </citation>
    <scope>NUCLEOTIDE SEQUENCE [LARGE SCALE GENOMIC DNA]</scope>
    <source>
        <strain evidence="4">cv. Huhao1</strain>
        <tissue evidence="3">Leaf</tissue>
    </source>
</reference>
<keyword evidence="2" id="KW-0732">Signal</keyword>